<dbReference type="InterPro" id="IPR003154">
    <property type="entry name" value="S1/P1nuclease"/>
</dbReference>
<evidence type="ECO:0000313" key="9">
    <source>
        <dbReference type="Proteomes" id="UP000224006"/>
    </source>
</evidence>
<keyword evidence="2" id="KW-0540">Nuclease</keyword>
<name>A0A2A9MHT3_BESBE</name>
<organism evidence="8 9">
    <name type="scientific">Besnoitia besnoiti</name>
    <name type="common">Apicomplexan protozoan</name>
    <dbReference type="NCBI Taxonomy" id="94643"/>
    <lineage>
        <taxon>Eukaryota</taxon>
        <taxon>Sar</taxon>
        <taxon>Alveolata</taxon>
        <taxon>Apicomplexa</taxon>
        <taxon>Conoidasida</taxon>
        <taxon>Coccidia</taxon>
        <taxon>Eucoccidiorida</taxon>
        <taxon>Eimeriorina</taxon>
        <taxon>Sarcocystidae</taxon>
        <taxon>Besnoitia</taxon>
    </lineage>
</organism>
<dbReference type="GO" id="GO:0046872">
    <property type="term" value="F:metal ion binding"/>
    <property type="evidence" value="ECO:0007669"/>
    <property type="project" value="UniProtKB-KW"/>
</dbReference>
<comment type="caution">
    <text evidence="8">The sequence shown here is derived from an EMBL/GenBank/DDBJ whole genome shotgun (WGS) entry which is preliminary data.</text>
</comment>
<dbReference type="CDD" id="cd11010">
    <property type="entry name" value="S1-P1_nuclease"/>
    <property type="match status" value="1"/>
</dbReference>
<comment type="similarity">
    <text evidence="1">Belongs to the nuclease type I family.</text>
</comment>
<dbReference type="SUPFAM" id="SSF48537">
    <property type="entry name" value="Phospholipase C/P1 nuclease"/>
    <property type="match status" value="1"/>
</dbReference>
<keyword evidence="4" id="KW-0255">Endonuclease</keyword>
<evidence type="ECO:0000256" key="1">
    <source>
        <dbReference type="ARBA" id="ARBA00009547"/>
    </source>
</evidence>
<evidence type="ECO:0000256" key="4">
    <source>
        <dbReference type="ARBA" id="ARBA00022759"/>
    </source>
</evidence>
<dbReference type="KEGG" id="bbes:BESB_058570"/>
<reference evidence="8 9" key="1">
    <citation type="submission" date="2017-09" db="EMBL/GenBank/DDBJ databases">
        <title>Genome sequencing of Besnoitia besnoiti strain Bb-Ger1.</title>
        <authorList>
            <person name="Schares G."/>
            <person name="Venepally P."/>
            <person name="Lorenzi H.A."/>
        </authorList>
    </citation>
    <scope>NUCLEOTIDE SEQUENCE [LARGE SCALE GENOMIC DNA]</scope>
    <source>
        <strain evidence="8 9">Bb-Ger1</strain>
    </source>
</reference>
<dbReference type="GO" id="GO:0006308">
    <property type="term" value="P:DNA catabolic process"/>
    <property type="evidence" value="ECO:0007669"/>
    <property type="project" value="InterPro"/>
</dbReference>
<dbReference type="AlphaFoldDB" id="A0A2A9MHT3"/>
<dbReference type="PANTHER" id="PTHR33146:SF10">
    <property type="entry name" value="STRAND-SPECIFIC NUCLEASE, PUTATIVE-RELATED"/>
    <property type="match status" value="1"/>
</dbReference>
<gene>
    <name evidence="8" type="ORF">BESB_058570</name>
</gene>
<protein>
    <recommendedName>
        <fullName evidence="10">S1/P1 nuclease</fullName>
    </recommendedName>
</protein>
<evidence type="ECO:0000256" key="2">
    <source>
        <dbReference type="ARBA" id="ARBA00022722"/>
    </source>
</evidence>
<evidence type="ECO:0000256" key="6">
    <source>
        <dbReference type="ARBA" id="ARBA00023157"/>
    </source>
</evidence>
<dbReference type="VEuPathDB" id="ToxoDB:BESB_058570"/>
<dbReference type="GO" id="GO:0016788">
    <property type="term" value="F:hydrolase activity, acting on ester bonds"/>
    <property type="evidence" value="ECO:0007669"/>
    <property type="project" value="InterPro"/>
</dbReference>
<dbReference type="OrthoDB" id="330248at2759"/>
<dbReference type="InterPro" id="IPR008947">
    <property type="entry name" value="PLipase_C/P1_nuclease_dom_sf"/>
</dbReference>
<dbReference type="Proteomes" id="UP000224006">
    <property type="component" value="Chromosome V"/>
</dbReference>
<evidence type="ECO:0000313" key="8">
    <source>
        <dbReference type="EMBL" id="PFH34970.1"/>
    </source>
</evidence>
<dbReference type="STRING" id="94643.A0A2A9MHT3"/>
<keyword evidence="3" id="KW-0479">Metal-binding</keyword>
<dbReference type="EMBL" id="NWUJ01000005">
    <property type="protein sequence ID" value="PFH34970.1"/>
    <property type="molecule type" value="Genomic_DNA"/>
</dbReference>
<evidence type="ECO:0000256" key="5">
    <source>
        <dbReference type="ARBA" id="ARBA00022801"/>
    </source>
</evidence>
<dbReference type="RefSeq" id="XP_029218979.1">
    <property type="nucleotide sequence ID" value="XM_029364271.1"/>
</dbReference>
<evidence type="ECO:0000256" key="7">
    <source>
        <dbReference type="ARBA" id="ARBA00023180"/>
    </source>
</evidence>
<accession>A0A2A9MHT3</accession>
<evidence type="ECO:0000256" key="3">
    <source>
        <dbReference type="ARBA" id="ARBA00022723"/>
    </source>
</evidence>
<dbReference type="Gene3D" id="1.10.575.10">
    <property type="entry name" value="P1 Nuclease"/>
    <property type="match status" value="1"/>
</dbReference>
<keyword evidence="6" id="KW-1015">Disulfide bond</keyword>
<evidence type="ECO:0008006" key="10">
    <source>
        <dbReference type="Google" id="ProtNLM"/>
    </source>
</evidence>
<keyword evidence="5" id="KW-0378">Hydrolase</keyword>
<dbReference type="GO" id="GO:0004519">
    <property type="term" value="F:endonuclease activity"/>
    <property type="evidence" value="ECO:0007669"/>
    <property type="project" value="UniProtKB-KW"/>
</dbReference>
<dbReference type="Pfam" id="PF02265">
    <property type="entry name" value="S1-P1_nuclease"/>
    <property type="match status" value="1"/>
</dbReference>
<keyword evidence="9" id="KW-1185">Reference proteome</keyword>
<dbReference type="PANTHER" id="PTHR33146">
    <property type="entry name" value="ENDONUCLEASE 4"/>
    <property type="match status" value="1"/>
</dbReference>
<dbReference type="GeneID" id="40310785"/>
<dbReference type="GO" id="GO:0003676">
    <property type="term" value="F:nucleic acid binding"/>
    <property type="evidence" value="ECO:0007669"/>
    <property type="project" value="InterPro"/>
</dbReference>
<proteinExistence type="inferred from homology"/>
<sequence length="374" mass="40913">MLIASIARSNLSLLAQAKIDYILGLWQGQYPRQATIEHAAVWLDSINAKGPPFADVTNRYDFLEIFRFMHGVNIPYNPAGVQLEGLNAFLPIYERSADFLLDMAWKGLSATTPTTAKLEDTYCKVPPSASLRKTVSALSLAVILAPASAGTVNSSHSPSVEKASEGVHVAESNDGRGPAGVGSVLSLNFYLRMLIHLLGDIHQPLHTTLAFSPAFPDGDRFGSKIPVIGPKGRATNLHSFWDAAGDLYTKRAVDIRDEELLEEAESIMREFPKASVVSRLTPEYLAPNFRSMAEETNKLGVALAYREVDLHTFTPQFPYVPSGPYTRDVRQFSRSQIALAGYRLGHALEEISAFLPVPDILHSTSFQSAGRVNA</sequence>
<keyword evidence="7" id="KW-0325">Glycoprotein</keyword>